<reference evidence="1" key="1">
    <citation type="submission" date="2019-11" db="EMBL/GenBank/DDBJ databases">
        <authorList>
            <person name="Feng L."/>
        </authorList>
    </citation>
    <scope>NUCLEOTIDE SEQUENCE</scope>
    <source>
        <strain evidence="1">CAmalonaticusLFYP1</strain>
    </source>
</reference>
<accession>A0A6N2VXL1</accession>
<name>A0A6N2VXL1_CITAM</name>
<dbReference type="AlphaFoldDB" id="A0A6N2VXL1"/>
<proteinExistence type="predicted"/>
<dbReference type="EMBL" id="CACRTI010000004">
    <property type="protein sequence ID" value="VYT34453.1"/>
    <property type="molecule type" value="Genomic_DNA"/>
</dbReference>
<gene>
    <name evidence="1" type="ORF">CALFYP1_04050</name>
</gene>
<evidence type="ECO:0000313" key="1">
    <source>
        <dbReference type="EMBL" id="VYT34453.1"/>
    </source>
</evidence>
<sequence length="40" mass="4772">MDAIDLFSKYLSKNDCSMNENLKTVYYQWIICFILDGVYI</sequence>
<protein>
    <submittedName>
        <fullName evidence="1">Uncharacterized protein</fullName>
    </submittedName>
</protein>
<organism evidence="1">
    <name type="scientific">Citrobacter amalonaticus</name>
    <dbReference type="NCBI Taxonomy" id="35703"/>
    <lineage>
        <taxon>Bacteria</taxon>
        <taxon>Pseudomonadati</taxon>
        <taxon>Pseudomonadota</taxon>
        <taxon>Gammaproteobacteria</taxon>
        <taxon>Enterobacterales</taxon>
        <taxon>Enterobacteriaceae</taxon>
        <taxon>Citrobacter</taxon>
    </lineage>
</organism>